<name>A0ACC2L2I3_PERAE</name>
<comment type="caution">
    <text evidence="1">The sequence shown here is derived from an EMBL/GenBank/DDBJ whole genome shotgun (WGS) entry which is preliminary data.</text>
</comment>
<evidence type="ECO:0000313" key="2">
    <source>
        <dbReference type="Proteomes" id="UP001234297"/>
    </source>
</evidence>
<accession>A0ACC2L2I3</accession>
<proteinExistence type="predicted"/>
<protein>
    <submittedName>
        <fullName evidence="1">Uncharacterized protein</fullName>
    </submittedName>
</protein>
<evidence type="ECO:0000313" key="1">
    <source>
        <dbReference type="EMBL" id="KAJ8627746.1"/>
    </source>
</evidence>
<keyword evidence="2" id="KW-1185">Reference proteome</keyword>
<gene>
    <name evidence="1" type="ORF">MRB53_021053</name>
</gene>
<reference evidence="1 2" key="1">
    <citation type="journal article" date="2022" name="Hortic Res">
        <title>A haplotype resolved chromosomal level avocado genome allows analysis of novel avocado genes.</title>
        <authorList>
            <person name="Nath O."/>
            <person name="Fletcher S.J."/>
            <person name="Hayward A."/>
            <person name="Shaw L.M."/>
            <person name="Masouleh A.K."/>
            <person name="Furtado A."/>
            <person name="Henry R.J."/>
            <person name="Mitter N."/>
        </authorList>
    </citation>
    <scope>NUCLEOTIDE SEQUENCE [LARGE SCALE GENOMIC DNA]</scope>
    <source>
        <strain evidence="2">cv. Hass</strain>
    </source>
</reference>
<dbReference type="EMBL" id="CM056814">
    <property type="protein sequence ID" value="KAJ8627746.1"/>
    <property type="molecule type" value="Genomic_DNA"/>
</dbReference>
<dbReference type="Proteomes" id="UP001234297">
    <property type="component" value="Chromosome 6"/>
</dbReference>
<sequence>MANLAFTPTSYSFILEEKTRFFNFLKAFPADDPNRDTIAGQEGVSSLFLQIEEEEEQKIGENCAPESDLVM</sequence>
<organism evidence="1 2">
    <name type="scientific">Persea americana</name>
    <name type="common">Avocado</name>
    <dbReference type="NCBI Taxonomy" id="3435"/>
    <lineage>
        <taxon>Eukaryota</taxon>
        <taxon>Viridiplantae</taxon>
        <taxon>Streptophyta</taxon>
        <taxon>Embryophyta</taxon>
        <taxon>Tracheophyta</taxon>
        <taxon>Spermatophyta</taxon>
        <taxon>Magnoliopsida</taxon>
        <taxon>Magnoliidae</taxon>
        <taxon>Laurales</taxon>
        <taxon>Lauraceae</taxon>
        <taxon>Persea</taxon>
    </lineage>
</organism>